<proteinExistence type="predicted"/>
<evidence type="ECO:0000313" key="2">
    <source>
        <dbReference type="Proteomes" id="UP000266861"/>
    </source>
</evidence>
<protein>
    <submittedName>
        <fullName evidence="1">Uncharacterized protein</fullName>
    </submittedName>
</protein>
<dbReference type="AlphaFoldDB" id="A0A397ICV8"/>
<gene>
    <name evidence="1" type="ORF">Glove_229g106</name>
</gene>
<organism evidence="1 2">
    <name type="scientific">Diversispora epigaea</name>
    <dbReference type="NCBI Taxonomy" id="1348612"/>
    <lineage>
        <taxon>Eukaryota</taxon>
        <taxon>Fungi</taxon>
        <taxon>Fungi incertae sedis</taxon>
        <taxon>Mucoromycota</taxon>
        <taxon>Glomeromycotina</taxon>
        <taxon>Glomeromycetes</taxon>
        <taxon>Diversisporales</taxon>
        <taxon>Diversisporaceae</taxon>
        <taxon>Diversispora</taxon>
    </lineage>
</organism>
<dbReference type="EMBL" id="PQFF01000212">
    <property type="protein sequence ID" value="RHZ73729.1"/>
    <property type="molecule type" value="Genomic_DNA"/>
</dbReference>
<keyword evidence="2" id="KW-1185">Reference proteome</keyword>
<sequence>MVKNDSSLTENEKNVLRITGKKSAFYAMQSGNHPHHIDVRNIDNKQEFRVRTILLA</sequence>
<dbReference type="Proteomes" id="UP000266861">
    <property type="component" value="Unassembled WGS sequence"/>
</dbReference>
<accession>A0A397ICV8</accession>
<reference evidence="1 2" key="1">
    <citation type="submission" date="2018-08" db="EMBL/GenBank/DDBJ databases">
        <title>Genome and evolution of the arbuscular mycorrhizal fungus Diversispora epigaea (formerly Glomus versiforme) and its bacterial endosymbionts.</title>
        <authorList>
            <person name="Sun X."/>
            <person name="Fei Z."/>
            <person name="Harrison M."/>
        </authorList>
    </citation>
    <scope>NUCLEOTIDE SEQUENCE [LARGE SCALE GENOMIC DNA]</scope>
    <source>
        <strain evidence="1 2">IT104</strain>
    </source>
</reference>
<name>A0A397ICV8_9GLOM</name>
<comment type="caution">
    <text evidence="1">The sequence shown here is derived from an EMBL/GenBank/DDBJ whole genome shotgun (WGS) entry which is preliminary data.</text>
</comment>
<evidence type="ECO:0000313" key="1">
    <source>
        <dbReference type="EMBL" id="RHZ73729.1"/>
    </source>
</evidence>